<dbReference type="KEGG" id="aten:116296632"/>
<evidence type="ECO:0000256" key="5">
    <source>
        <dbReference type="ARBA" id="ARBA00022990"/>
    </source>
</evidence>
<dbReference type="RefSeq" id="XP_031560540.1">
    <property type="nucleotide sequence ID" value="XM_031704680.1"/>
</dbReference>
<dbReference type="GO" id="GO:0008525">
    <property type="term" value="F:phosphatidylcholine transporter activity"/>
    <property type="evidence" value="ECO:0007669"/>
    <property type="project" value="TreeGrafter"/>
</dbReference>
<proteinExistence type="predicted"/>
<keyword evidence="2" id="KW-0813">Transport</keyword>
<dbReference type="InterPro" id="IPR023393">
    <property type="entry name" value="START-like_dom_sf"/>
</dbReference>
<dbReference type="OrthoDB" id="1295045at2759"/>
<evidence type="ECO:0000256" key="6">
    <source>
        <dbReference type="ARBA" id="ARBA00023055"/>
    </source>
</evidence>
<keyword evidence="3" id="KW-0963">Cytoplasm</keyword>
<dbReference type="GeneID" id="116296632"/>
<evidence type="ECO:0000259" key="12">
    <source>
        <dbReference type="PROSITE" id="PS50848"/>
    </source>
</evidence>
<evidence type="ECO:0000313" key="13">
    <source>
        <dbReference type="Proteomes" id="UP000515163"/>
    </source>
</evidence>
<accession>A0A6P8I769</accession>
<protein>
    <recommendedName>
        <fullName evidence="9">Phosphatidylcholine transfer protein</fullName>
    </recommendedName>
    <alternativeName>
        <fullName evidence="11">START domain-containing protein 2</fullName>
    </alternativeName>
    <alternativeName>
        <fullName evidence="10">StAR-related lipid transfer protein 2</fullName>
    </alternativeName>
</protein>
<reference evidence="14" key="1">
    <citation type="submission" date="2025-08" db="UniProtKB">
        <authorList>
            <consortium name="RefSeq"/>
        </authorList>
    </citation>
    <scope>IDENTIFICATION</scope>
    <source>
        <tissue evidence="14">Tentacle</tissue>
    </source>
</reference>
<dbReference type="Proteomes" id="UP000515163">
    <property type="component" value="Unplaced"/>
</dbReference>
<evidence type="ECO:0000256" key="9">
    <source>
        <dbReference type="ARBA" id="ARBA00069061"/>
    </source>
</evidence>
<keyword evidence="6" id="KW-0445">Lipid transport</keyword>
<dbReference type="Pfam" id="PF01852">
    <property type="entry name" value="START"/>
    <property type="match status" value="1"/>
</dbReference>
<evidence type="ECO:0000256" key="4">
    <source>
        <dbReference type="ARBA" id="ARBA00022553"/>
    </source>
</evidence>
<evidence type="ECO:0000256" key="1">
    <source>
        <dbReference type="ARBA" id="ARBA00004496"/>
    </source>
</evidence>
<dbReference type="GO" id="GO:0005829">
    <property type="term" value="C:cytosol"/>
    <property type="evidence" value="ECO:0007669"/>
    <property type="project" value="UniProtKB-ARBA"/>
</dbReference>
<feature type="domain" description="START" evidence="12">
    <location>
        <begin position="1"/>
        <end position="208"/>
    </location>
</feature>
<comment type="subcellular location">
    <subcellularLocation>
        <location evidence="1">Cytoplasm</location>
    </subcellularLocation>
</comment>
<evidence type="ECO:0000256" key="3">
    <source>
        <dbReference type="ARBA" id="ARBA00022490"/>
    </source>
</evidence>
<dbReference type="Gene3D" id="3.30.530.20">
    <property type="match status" value="1"/>
</dbReference>
<dbReference type="InParanoid" id="A0A6P8I769"/>
<gene>
    <name evidence="14" type="primary">LOC116296632</name>
</gene>
<dbReference type="FunFam" id="3.30.530.20:FF:000017">
    <property type="entry name" value="Phosphatidylcholine transfer protein, putative"/>
    <property type="match status" value="1"/>
</dbReference>
<dbReference type="AlphaFoldDB" id="A0A6P8I769"/>
<evidence type="ECO:0000256" key="8">
    <source>
        <dbReference type="ARBA" id="ARBA00063535"/>
    </source>
</evidence>
<keyword evidence="13" id="KW-1185">Reference proteome</keyword>
<dbReference type="GO" id="GO:0031210">
    <property type="term" value="F:phosphatidylcholine binding"/>
    <property type="evidence" value="ECO:0007669"/>
    <property type="project" value="TreeGrafter"/>
</dbReference>
<dbReference type="PROSITE" id="PS50848">
    <property type="entry name" value="START"/>
    <property type="match status" value="1"/>
</dbReference>
<evidence type="ECO:0000256" key="11">
    <source>
        <dbReference type="ARBA" id="ARBA00079049"/>
    </source>
</evidence>
<sequence length="215" mass="25223">MFEEHEYLKAANEINNIDIEGFEFFTESKQDHVNCKIYRRYKQDSGLYDYKILGNLLDVSYERCKTVYMDLEYRKVWDSYVKDLYEFEKSGVKGIYWNVNYPFPLSNRDYTYISSLYELEVNGVPTTVVLARSHLVNDIPPKSGVVRVTDYIQSLTIQGDGNVGTKAYMYYFDNPDGMIPTWLINWAAKTGVPTFMTAMRQACLGYDDYLKKYKK</sequence>
<dbReference type="PANTHER" id="PTHR19308:SF39">
    <property type="entry name" value="PHOSPHATIDYLCHOLINE TRANSFER PROTEIN"/>
    <property type="match status" value="1"/>
</dbReference>
<dbReference type="SMART" id="SM00234">
    <property type="entry name" value="START"/>
    <property type="match status" value="1"/>
</dbReference>
<dbReference type="PANTHER" id="PTHR19308">
    <property type="entry name" value="PHOSPHATIDYLCHOLINE TRANSFER PROTEIN"/>
    <property type="match status" value="1"/>
</dbReference>
<organism evidence="13 14">
    <name type="scientific">Actinia tenebrosa</name>
    <name type="common">Australian red waratah sea anemone</name>
    <dbReference type="NCBI Taxonomy" id="6105"/>
    <lineage>
        <taxon>Eukaryota</taxon>
        <taxon>Metazoa</taxon>
        <taxon>Cnidaria</taxon>
        <taxon>Anthozoa</taxon>
        <taxon>Hexacorallia</taxon>
        <taxon>Actiniaria</taxon>
        <taxon>Actiniidae</taxon>
        <taxon>Actinia</taxon>
    </lineage>
</organism>
<keyword evidence="4" id="KW-0597">Phosphoprotein</keyword>
<name>A0A6P8I769_ACTTE</name>
<evidence type="ECO:0000256" key="7">
    <source>
        <dbReference type="ARBA" id="ARBA00023121"/>
    </source>
</evidence>
<keyword evidence="7" id="KW-0446">Lipid-binding</keyword>
<dbReference type="InterPro" id="IPR051213">
    <property type="entry name" value="START_lipid_transfer"/>
</dbReference>
<dbReference type="SUPFAM" id="SSF55961">
    <property type="entry name" value="Bet v1-like"/>
    <property type="match status" value="1"/>
</dbReference>
<evidence type="ECO:0000313" key="14">
    <source>
        <dbReference type="RefSeq" id="XP_031560540.1"/>
    </source>
</evidence>
<dbReference type="InterPro" id="IPR002913">
    <property type="entry name" value="START_lipid-bd_dom"/>
</dbReference>
<comment type="subunit">
    <text evidence="8">Interacts with ACOT13/THEM2.</text>
</comment>
<keyword evidence="5" id="KW-0007">Acetylation</keyword>
<dbReference type="FunCoup" id="A0A6P8I769">
    <property type="interactions" value="417"/>
</dbReference>
<evidence type="ECO:0000256" key="2">
    <source>
        <dbReference type="ARBA" id="ARBA00022448"/>
    </source>
</evidence>
<evidence type="ECO:0000256" key="10">
    <source>
        <dbReference type="ARBA" id="ARBA00077188"/>
    </source>
</evidence>